<reference evidence="1 2" key="1">
    <citation type="journal article" date="2010" name="Stand. Genomic Sci.">
        <title>Complete genome sequence of Arcobacter nitrofigilis type strain (CI).</title>
        <authorList>
            <person name="Pati A."/>
            <person name="Gronow S."/>
            <person name="Lapidus A."/>
            <person name="Copeland A."/>
            <person name="Glavina Del Rio T."/>
            <person name="Nolan M."/>
            <person name="Lucas S."/>
            <person name="Tice H."/>
            <person name="Cheng J.F."/>
            <person name="Han C."/>
            <person name="Chertkov O."/>
            <person name="Bruce D."/>
            <person name="Tapia R."/>
            <person name="Goodwin L."/>
            <person name="Pitluck S."/>
            <person name="Liolios K."/>
            <person name="Ivanova N."/>
            <person name="Mavromatis K."/>
            <person name="Chen A."/>
            <person name="Palaniappan K."/>
            <person name="Land M."/>
            <person name="Hauser L."/>
            <person name="Chang Y.J."/>
            <person name="Jeffries C.D."/>
            <person name="Detter J.C."/>
            <person name="Rohde M."/>
            <person name="Goker M."/>
            <person name="Bristow J."/>
            <person name="Eisen J.A."/>
            <person name="Markowitz V."/>
            <person name="Hugenholtz P."/>
            <person name="Klenk H.P."/>
            <person name="Kyrpides N.C."/>
        </authorList>
    </citation>
    <scope>NUCLEOTIDE SEQUENCE [LARGE SCALE GENOMIC DNA]</scope>
    <source>
        <strain evidence="2">ATCC 33309 / DSM 7299 / CCUG 15893 / LMG 7604 / NCTC 12251 / CI</strain>
    </source>
</reference>
<accession>D5V652</accession>
<proteinExistence type="predicted"/>
<dbReference type="OrthoDB" id="5362551at2"/>
<dbReference type="InterPro" id="IPR027417">
    <property type="entry name" value="P-loop_NTPase"/>
</dbReference>
<dbReference type="eggNOG" id="COG1373">
    <property type="taxonomic scope" value="Bacteria"/>
</dbReference>
<dbReference type="KEGG" id="ant:Arnit_1564"/>
<dbReference type="RefSeq" id="WP_013135364.1">
    <property type="nucleotide sequence ID" value="NC_014166.1"/>
</dbReference>
<dbReference type="SUPFAM" id="SSF52540">
    <property type="entry name" value="P-loop containing nucleoside triphosphate hydrolases"/>
    <property type="match status" value="1"/>
</dbReference>
<evidence type="ECO:0000313" key="1">
    <source>
        <dbReference type="EMBL" id="ADG93219.1"/>
    </source>
</evidence>
<name>D5V652_ARCNC</name>
<protein>
    <submittedName>
        <fullName evidence="1">Uncharacterized protein</fullName>
    </submittedName>
</protein>
<organism evidence="1 2">
    <name type="scientific">Arcobacter nitrofigilis (strain ATCC 33309 / DSM 7299 / CCUG 15893 / LMG 7604 / NCTC 12251 / CI)</name>
    <name type="common">Campylobacter nitrofigilis</name>
    <dbReference type="NCBI Taxonomy" id="572480"/>
    <lineage>
        <taxon>Bacteria</taxon>
        <taxon>Pseudomonadati</taxon>
        <taxon>Campylobacterota</taxon>
        <taxon>Epsilonproteobacteria</taxon>
        <taxon>Campylobacterales</taxon>
        <taxon>Arcobacteraceae</taxon>
        <taxon>Arcobacter</taxon>
    </lineage>
</organism>
<dbReference type="AlphaFoldDB" id="D5V652"/>
<gene>
    <name evidence="1" type="ordered locus">Arnit_1564</name>
</gene>
<keyword evidence="2" id="KW-1185">Reference proteome</keyword>
<dbReference type="EMBL" id="CP001999">
    <property type="protein sequence ID" value="ADG93219.1"/>
    <property type="molecule type" value="Genomic_DNA"/>
</dbReference>
<dbReference type="HOGENOM" id="CLU_261739_0_0_7"/>
<sequence length="1273" mass="151904">MENKNTLFNNRFGGSIAIRGFEFQFLYSCYSVLLELNEQDLSKKIGLERLEDLDIIHKNEYVQLKTSSKDIDASFFITNNILKNFLDLYQVDKTSKFKLVHNSSISNGYLKKLENKKIDKKTLEHWTNKIYEIDNSLDINISEFLNKISFEKTTEKDLYSKSKKLILKKFNLILGSEETFLFALLHHILIWSKERKEVTYTDLVKVIQLVQDSASKTSTLEAINKNYISKISFKKQMNDKNFDNYFDGKSARPEHIINELPIRRDYWEEKILKSVYKHDIVTIKASSGQGKSTLAWQSAKIFEDELNFDIYELNYCDDNTKVEELYDFFITRFEIGELPLIIIDGLNQDVSEYKVLLERLYSFPIKVIITSREEDWNRFKPDISKYDLFILDIALLDVEAKDIFKKLKEKDKIFKDIQTWQPSWEKIKDKALLIEYIYLLTHGSMLQDRLEHQVKCLREDEHESAVKIEILRIVSLADVLNIKIQTKKLTTFIQDSIGFKSDRETVYSLLEKEYFIKFDNKYIEGLHPVRSEHLLKILHNFIVIEETAINLLKIIDDKFIYDYFISISNYLDDEKEDFFEESSKVISQKSFSTMVEAIDGLMHFEAYNYWLENKEIFEEVYLKGFVNLFIMDTLPFRKQELLKKCNENINTVVFEYLIKKQDELSCYNPLNSNIYKFVFQLSKNITRFTGQFLSYNKLNFLIKWFRQLDLKFKQPFEFDEKILLDILQNEEMEESRALFNFYYVQDSIKYNCFLDKNKSDIFSILKRKTNSLIIEEVDDDINIVYLIDNEKADKLNECSMERIDIIYDFFPDYKRYCTEALYLPFPNEEIFKGIVQNSIKQIPNENLYHDFDTHINQIWIKTISKKYSENSIYEWQKYHYQLRVKLLDFTKKINRTFELFIQKNTSQNKSQEVIDIANEVLSIIKLKKDFPYDSINYDDKKPFEDEIKFITDYIGSFQNVLNQIFSLFGDKFSQGSDLAINNLKDVKKHLLNMQNSFNIVQNSTSFYFDFEEIAIEEEYWINRLLKTIDFHRHGNNIKLSDIKNQIEEWFQTKTKQELQNIYKILATFEKEYDFEVIYPKTVIEDGNFREIVIGIKNMKEHDFEKVIIGLVEFYKIEELSYINIINIVDNHATFAFRIPISYFMNIKHFLETDEYEESEWGNPYPIIPTNELLSNLTEEVLIHNNIQNENVSILIQTLFDIWELIEYREKLNVNSRIEQDWLKELENKYSYKIKNKMSIVNIEDYNKLIDNILNKELIITKDNILVLLNGLVK</sequence>
<dbReference type="Proteomes" id="UP000000939">
    <property type="component" value="Chromosome"/>
</dbReference>
<evidence type="ECO:0000313" key="2">
    <source>
        <dbReference type="Proteomes" id="UP000000939"/>
    </source>
</evidence>